<evidence type="ECO:0000256" key="1">
    <source>
        <dbReference type="SAM" id="MobiDB-lite"/>
    </source>
</evidence>
<dbReference type="EMBL" id="HBHT01040487">
    <property type="protein sequence ID" value="CAD9994951.1"/>
    <property type="molecule type" value="Transcribed_RNA"/>
</dbReference>
<name>A0A7S2YTP0_9STRA</name>
<dbReference type="PANTHER" id="PTHR22911">
    <property type="entry name" value="ACYL-MALONYL CONDENSING ENZYME-RELATED"/>
    <property type="match status" value="1"/>
</dbReference>
<protein>
    <recommendedName>
        <fullName evidence="3">EamA domain-containing protein</fullName>
    </recommendedName>
</protein>
<sequence length="679" mass="72956">MFEQGHEPMSLESFDDETKVAIATLILPSEAVEGGIQSGDGTQVVLEGSPETLEKVMAVPTNQSGNTVEQKSELNAHIEAVIDLHAIAELIPGVTEEEFVEILHQDDPQPPLLLEEDVANLSKPETELTPLIGEGIEDEDKETLILSADPFVDTLSNAMPANPDDIDVTKVETTIDEDENRLGNEAFLIAIPGASVDDVEGGGKAQNTYVLALPEIKGEGLSQAGASHAPADTAHFPFLERAMSELPTDVNRVQLHATAVHVAADEVLGTDSFDEIKLDLVVERKVPVIGFVILFCSLFSLASIGAALKLQGGGVRPLMKAFWRQTATVICLFPFAARKLTREELSKLSFQDWTFFFPLCCLCSSIVTGAFVIALDMTSLANAFILSNLASLIIIASKAAIGIPVLVLEGLGACIGVAGAAICAFPINLEGSRSRDSRLLSEAASRRALIGDAVAILGSFGMAVYLVIARRLRNKLDLFVFVFLLYFAAAIFMLLYILFFSGDPITFSFHPVHGMFGWINLTPDRLPLELWMAIVCNIIGSTGFIAVLKYFDAVVVSMVMLADPAVGAIQGFLVGVSPMPGIQTWIGDLIVVVGSTMVICSGMRKTDRVDVTEVVAESQSQDALIGTPKLFPSPRHSLSGQATRRSLQRTGDREFGANVSSNRQPSLTNDAGGNRVIWE</sequence>
<dbReference type="InterPro" id="IPR000620">
    <property type="entry name" value="EamA_dom"/>
</dbReference>
<dbReference type="GO" id="GO:0016020">
    <property type="term" value="C:membrane"/>
    <property type="evidence" value="ECO:0007669"/>
    <property type="project" value="InterPro"/>
</dbReference>
<feature type="transmembrane region" description="Helical" evidence="2">
    <location>
        <begin position="555"/>
        <end position="576"/>
    </location>
</feature>
<feature type="domain" description="EamA" evidence="3">
    <location>
        <begin position="289"/>
        <end position="422"/>
    </location>
</feature>
<feature type="compositionally biased region" description="Polar residues" evidence="1">
    <location>
        <begin position="658"/>
        <end position="671"/>
    </location>
</feature>
<organism evidence="4">
    <name type="scientific">Entomoneis paludosa</name>
    <dbReference type="NCBI Taxonomy" id="265537"/>
    <lineage>
        <taxon>Eukaryota</taxon>
        <taxon>Sar</taxon>
        <taxon>Stramenopiles</taxon>
        <taxon>Ochrophyta</taxon>
        <taxon>Bacillariophyta</taxon>
        <taxon>Bacillariophyceae</taxon>
        <taxon>Bacillariophycidae</taxon>
        <taxon>Entomoneidaceae</taxon>
        <taxon>Entomoneis</taxon>
    </lineage>
</organism>
<evidence type="ECO:0000256" key="2">
    <source>
        <dbReference type="SAM" id="Phobius"/>
    </source>
</evidence>
<feature type="transmembrane region" description="Helical" evidence="2">
    <location>
        <begin position="449"/>
        <end position="469"/>
    </location>
</feature>
<proteinExistence type="predicted"/>
<keyword evidence="2" id="KW-1133">Transmembrane helix</keyword>
<gene>
    <name evidence="4" type="ORF">APAL1065_LOCUS27196</name>
</gene>
<feature type="transmembrane region" description="Helical" evidence="2">
    <location>
        <begin position="582"/>
        <end position="600"/>
    </location>
</feature>
<dbReference type="Pfam" id="PF00892">
    <property type="entry name" value="EamA"/>
    <property type="match status" value="1"/>
</dbReference>
<feature type="region of interest" description="Disordered" evidence="1">
    <location>
        <begin position="632"/>
        <end position="679"/>
    </location>
</feature>
<feature type="transmembrane region" description="Helical" evidence="2">
    <location>
        <begin position="530"/>
        <end position="548"/>
    </location>
</feature>
<dbReference type="PANTHER" id="PTHR22911:SF76">
    <property type="entry name" value="EAMA DOMAIN-CONTAINING PROTEIN"/>
    <property type="match status" value="1"/>
</dbReference>
<dbReference type="AlphaFoldDB" id="A0A7S2YTP0"/>
<feature type="transmembrane region" description="Helical" evidence="2">
    <location>
        <begin position="286"/>
        <end position="310"/>
    </location>
</feature>
<keyword evidence="2" id="KW-0812">Transmembrane</keyword>
<feature type="transmembrane region" description="Helical" evidence="2">
    <location>
        <begin position="322"/>
        <end position="341"/>
    </location>
</feature>
<accession>A0A7S2YTP0</accession>
<feature type="transmembrane region" description="Helical" evidence="2">
    <location>
        <begin position="406"/>
        <end position="429"/>
    </location>
</feature>
<evidence type="ECO:0000313" key="4">
    <source>
        <dbReference type="EMBL" id="CAD9994951.1"/>
    </source>
</evidence>
<feature type="compositionally biased region" description="Polar residues" evidence="1">
    <location>
        <begin position="636"/>
        <end position="649"/>
    </location>
</feature>
<evidence type="ECO:0000259" key="3">
    <source>
        <dbReference type="Pfam" id="PF00892"/>
    </source>
</evidence>
<keyword evidence="2" id="KW-0472">Membrane</keyword>
<feature type="transmembrane region" description="Helical" evidence="2">
    <location>
        <begin position="476"/>
        <end position="499"/>
    </location>
</feature>
<reference evidence="4" key="1">
    <citation type="submission" date="2021-01" db="EMBL/GenBank/DDBJ databases">
        <authorList>
            <person name="Corre E."/>
            <person name="Pelletier E."/>
            <person name="Niang G."/>
            <person name="Scheremetjew M."/>
            <person name="Finn R."/>
            <person name="Kale V."/>
            <person name="Holt S."/>
            <person name="Cochrane G."/>
            <person name="Meng A."/>
            <person name="Brown T."/>
            <person name="Cohen L."/>
        </authorList>
    </citation>
    <scope>NUCLEOTIDE SEQUENCE</scope>
    <source>
        <strain evidence="4">CCMP125</strain>
    </source>
</reference>
<feature type="transmembrane region" description="Helical" evidence="2">
    <location>
        <begin position="353"/>
        <end position="374"/>
    </location>
</feature>